<dbReference type="Proteomes" id="UP000664417">
    <property type="component" value="Unassembled WGS sequence"/>
</dbReference>
<dbReference type="AlphaFoldDB" id="A0A8J7QGX6"/>
<reference evidence="1" key="1">
    <citation type="submission" date="2021-03" db="EMBL/GenBank/DDBJ databases">
        <authorList>
            <person name="Wang G."/>
        </authorList>
    </citation>
    <scope>NUCLEOTIDE SEQUENCE</scope>
    <source>
        <strain evidence="1">KCTC 12899</strain>
    </source>
</reference>
<comment type="caution">
    <text evidence="1">The sequence shown here is derived from an EMBL/GenBank/DDBJ whole genome shotgun (WGS) entry which is preliminary data.</text>
</comment>
<dbReference type="PANTHER" id="PTHR38031">
    <property type="entry name" value="SULFUR CARRIER PROTEIN SLR0821-RELATED"/>
    <property type="match status" value="1"/>
</dbReference>
<dbReference type="InterPro" id="IPR016155">
    <property type="entry name" value="Mopterin_synth/thiamin_S_b"/>
</dbReference>
<name>A0A8J7QGX6_9BACT</name>
<dbReference type="InterPro" id="IPR012675">
    <property type="entry name" value="Beta-grasp_dom_sf"/>
</dbReference>
<evidence type="ECO:0000313" key="1">
    <source>
        <dbReference type="EMBL" id="MBO1322155.1"/>
    </source>
</evidence>
<sequence>MAQVAFTRNLQRFFPDLEETEVPAQTVAALIQALDQRWPKLSSYLVDDQGRLRRHVNIFVDEVIIRDRETLSDTLHADAKVFIVQALSGG</sequence>
<dbReference type="InterPro" id="IPR052045">
    <property type="entry name" value="Sulfur_Carrier/Prot_Modifier"/>
</dbReference>
<dbReference type="SUPFAM" id="SSF54285">
    <property type="entry name" value="MoaD/ThiS"/>
    <property type="match status" value="1"/>
</dbReference>
<dbReference type="Pfam" id="PF02597">
    <property type="entry name" value="ThiS"/>
    <property type="match status" value="1"/>
</dbReference>
<gene>
    <name evidence="1" type="ORF">J3U88_27015</name>
</gene>
<dbReference type="PANTHER" id="PTHR38031:SF1">
    <property type="entry name" value="SULFUR CARRIER PROTEIN CYSO"/>
    <property type="match status" value="1"/>
</dbReference>
<dbReference type="RefSeq" id="WP_207862128.1">
    <property type="nucleotide sequence ID" value="NZ_JAFREP010000032.1"/>
</dbReference>
<protein>
    <submittedName>
        <fullName evidence="1">MoaD/ThiS family protein</fullName>
    </submittedName>
</protein>
<dbReference type="Gene3D" id="3.10.20.30">
    <property type="match status" value="1"/>
</dbReference>
<keyword evidence="2" id="KW-1185">Reference proteome</keyword>
<dbReference type="InterPro" id="IPR003749">
    <property type="entry name" value="ThiS/MoaD-like"/>
</dbReference>
<organism evidence="1 2">
    <name type="scientific">Acanthopleuribacter pedis</name>
    <dbReference type="NCBI Taxonomy" id="442870"/>
    <lineage>
        <taxon>Bacteria</taxon>
        <taxon>Pseudomonadati</taxon>
        <taxon>Acidobacteriota</taxon>
        <taxon>Holophagae</taxon>
        <taxon>Acanthopleuribacterales</taxon>
        <taxon>Acanthopleuribacteraceae</taxon>
        <taxon>Acanthopleuribacter</taxon>
    </lineage>
</organism>
<accession>A0A8J7QGX6</accession>
<evidence type="ECO:0000313" key="2">
    <source>
        <dbReference type="Proteomes" id="UP000664417"/>
    </source>
</evidence>
<dbReference type="EMBL" id="JAFREP010000032">
    <property type="protein sequence ID" value="MBO1322155.1"/>
    <property type="molecule type" value="Genomic_DNA"/>
</dbReference>
<proteinExistence type="predicted"/>